<keyword evidence="1" id="KW-0732">Signal</keyword>
<organism evidence="3 4">
    <name type="scientific">Opacimonas viscosa</name>
    <dbReference type="NCBI Taxonomy" id="2961944"/>
    <lineage>
        <taxon>Bacteria</taxon>
        <taxon>Pseudomonadati</taxon>
        <taxon>Pseudomonadota</taxon>
        <taxon>Gammaproteobacteria</taxon>
        <taxon>Alteromonadales</taxon>
        <taxon>Alteromonadaceae</taxon>
        <taxon>Opacimonas</taxon>
    </lineage>
</organism>
<keyword evidence="4" id="KW-1185">Reference proteome</keyword>
<feature type="chain" id="PRO_5041224190" evidence="1">
    <location>
        <begin position="20"/>
        <end position="395"/>
    </location>
</feature>
<comment type="caution">
    <text evidence="3">The sequence shown here is derived from an EMBL/GenBank/DDBJ whole genome shotgun (WGS) entry which is preliminary data.</text>
</comment>
<dbReference type="RefSeq" id="WP_254099312.1">
    <property type="nucleotide sequence ID" value="NZ_JANATA010000005.1"/>
</dbReference>
<name>A0AA42BKX9_9ALTE</name>
<dbReference type="Pfam" id="PF13372">
    <property type="entry name" value="Alginate_exp"/>
    <property type="match status" value="1"/>
</dbReference>
<accession>A0AA42BKX9</accession>
<feature type="signal peptide" evidence="1">
    <location>
        <begin position="1"/>
        <end position="19"/>
    </location>
</feature>
<protein>
    <submittedName>
        <fullName evidence="3">Alginate export family protein</fullName>
    </submittedName>
</protein>
<dbReference type="EMBL" id="JANATA010000005">
    <property type="protein sequence ID" value="MCP3428200.1"/>
    <property type="molecule type" value="Genomic_DNA"/>
</dbReference>
<evidence type="ECO:0000313" key="4">
    <source>
        <dbReference type="Proteomes" id="UP001165413"/>
    </source>
</evidence>
<evidence type="ECO:0000256" key="1">
    <source>
        <dbReference type="SAM" id="SignalP"/>
    </source>
</evidence>
<reference evidence="3" key="1">
    <citation type="submission" date="2022-07" db="EMBL/GenBank/DDBJ databases">
        <title>Characterization of the Novel Bacterium Alteromonas immobilis LMIT006 and Alteromonas gregis LMIT007.</title>
        <authorList>
            <person name="Lin X."/>
        </authorList>
    </citation>
    <scope>NUCLEOTIDE SEQUENCE</scope>
    <source>
        <strain evidence="3">LMIT007</strain>
    </source>
</reference>
<dbReference type="Proteomes" id="UP001165413">
    <property type="component" value="Unassembled WGS sequence"/>
</dbReference>
<dbReference type="Gene3D" id="2.40.160.10">
    <property type="entry name" value="Porin"/>
    <property type="match status" value="1"/>
</dbReference>
<gene>
    <name evidence="3" type="ORF">NLF92_04500</name>
</gene>
<sequence length="395" mass="43262">MFRLTTLALALGVSSSALADPLSTILKDGTVSGNVDLRYENVAQDNALDDANAFTVRTRIAFKTGAYEGWSALVEMEDNRIVLGQGDYSVPPTGYQTGVHSVIADPEHTELDQGFIQYTGDAITFKLGRQVIVHDGQRHIGHVGWRHDRQTFDGASVVFQAESGLKAQYQFIDQRNRIFAEAADIDSEDHLFHLSYPTTVGNLSAYRYMLKTATSTTNGIDTTGVRLAGKQAHGENTFMYQLEFAQQKNTSGETNIESHYTLVELGYNVNGITAKVGYELLGSDDGAGAFASPLATLHKFNGWSDQFLGTPAEGLMDVYAVVAGKVLGGNWLLKYHDFSADEATSTVDDLGTELNVQYVKKVSNTTKIGVKYANYEAGDIKFDTDKLWVWANVSF</sequence>
<dbReference type="InterPro" id="IPR025388">
    <property type="entry name" value="Alginate_export_dom"/>
</dbReference>
<feature type="domain" description="Alginate export" evidence="2">
    <location>
        <begin position="35"/>
        <end position="273"/>
    </location>
</feature>
<dbReference type="AlphaFoldDB" id="A0AA42BKX9"/>
<dbReference type="SUPFAM" id="SSF56935">
    <property type="entry name" value="Porins"/>
    <property type="match status" value="1"/>
</dbReference>
<evidence type="ECO:0000313" key="3">
    <source>
        <dbReference type="EMBL" id="MCP3428200.1"/>
    </source>
</evidence>
<evidence type="ECO:0000259" key="2">
    <source>
        <dbReference type="Pfam" id="PF13372"/>
    </source>
</evidence>
<proteinExistence type="predicted"/>
<dbReference type="InterPro" id="IPR023614">
    <property type="entry name" value="Porin_dom_sf"/>
</dbReference>